<reference evidence="12" key="1">
    <citation type="submission" date="2010-06" db="EMBL/GenBank/DDBJ databases">
        <authorList>
            <person name="Jiang H."/>
            <person name="Abraham K."/>
            <person name="Ali S."/>
            <person name="Alsbrooks S.L."/>
            <person name="Anim B.N."/>
            <person name="Anosike U.S."/>
            <person name="Attaway T."/>
            <person name="Bandaranaike D.P."/>
            <person name="Battles P.K."/>
            <person name="Bell S.N."/>
            <person name="Bell A.V."/>
            <person name="Beltran B."/>
            <person name="Bickham C."/>
            <person name="Bustamante Y."/>
            <person name="Caleb T."/>
            <person name="Canada A."/>
            <person name="Cardenas V."/>
            <person name="Carter K."/>
            <person name="Chacko J."/>
            <person name="Chandrabose M.N."/>
            <person name="Chavez D."/>
            <person name="Chavez A."/>
            <person name="Chen L."/>
            <person name="Chu H.-S."/>
            <person name="Claassen K.J."/>
            <person name="Cockrell R."/>
            <person name="Collins M."/>
            <person name="Cooper J.A."/>
            <person name="Cree A."/>
            <person name="Curry S.M."/>
            <person name="Da Y."/>
            <person name="Dao M.D."/>
            <person name="Das B."/>
            <person name="Davila M.-L."/>
            <person name="Davy-Carroll L."/>
            <person name="Denson S."/>
            <person name="Dinh H."/>
            <person name="Ebong V.E."/>
            <person name="Edwards J.R."/>
            <person name="Egan A."/>
            <person name="El-Daye J."/>
            <person name="Escobedo L."/>
            <person name="Fernandez S."/>
            <person name="Fernando P.R."/>
            <person name="Flagg N."/>
            <person name="Forbes L.D."/>
            <person name="Fowler R.G."/>
            <person name="Fu Q."/>
            <person name="Gabisi R.A."/>
            <person name="Ganer J."/>
            <person name="Garbino Pronczuk A."/>
            <person name="Garcia R.M."/>
            <person name="Garner T."/>
            <person name="Garrett T.E."/>
            <person name="Gonzalez D.A."/>
            <person name="Hamid H."/>
            <person name="Hawkins E.S."/>
            <person name="Hirani K."/>
            <person name="Hogues M.E."/>
            <person name="Hollins B."/>
            <person name="Hsiao C.-H."/>
            <person name="Jabil R."/>
            <person name="James M.L."/>
            <person name="Jhangiani S.N."/>
            <person name="Johnson B."/>
            <person name="Johnson Q."/>
            <person name="Joshi V."/>
            <person name="Kalu J.B."/>
            <person name="Kam C."/>
            <person name="Kashfia A."/>
            <person name="Keebler J."/>
            <person name="Kisamo H."/>
            <person name="Kovar C.L."/>
            <person name="Lago L.A."/>
            <person name="Lai C.-Y."/>
            <person name="Laidlaw J."/>
            <person name="Lara F."/>
            <person name="Le T.-K."/>
            <person name="Lee S.L."/>
            <person name="Legall F.H."/>
            <person name="Lemon S.J."/>
            <person name="Lewis L.R."/>
            <person name="Li B."/>
            <person name="Liu Y."/>
            <person name="Liu Y.-S."/>
            <person name="Lopez J."/>
            <person name="Lozado R.J."/>
            <person name="Lu J."/>
            <person name="Madu R.C."/>
            <person name="Maheshwari M."/>
            <person name="Maheshwari R."/>
            <person name="Malloy K."/>
            <person name="Martinez E."/>
            <person name="Mathew T."/>
            <person name="Mercado I.C."/>
            <person name="Mercado C."/>
            <person name="Meyer B."/>
            <person name="Montgomery K."/>
            <person name="Morgan M.B."/>
            <person name="Munidasa M."/>
            <person name="Nazareth L.V."/>
            <person name="Nelson J."/>
            <person name="Ng B.M."/>
            <person name="Nguyen N.B."/>
            <person name="Nguyen P.Q."/>
            <person name="Nguyen T."/>
            <person name="Obregon M."/>
            <person name="Okwuonu G.O."/>
            <person name="Onwere C.G."/>
            <person name="Orozco G."/>
            <person name="Parra A."/>
            <person name="Patel S."/>
            <person name="Patil S."/>
            <person name="Perez A."/>
            <person name="Perez Y."/>
            <person name="Pham C."/>
            <person name="Primus E.L."/>
            <person name="Pu L.-L."/>
            <person name="Puazo M."/>
            <person name="Qin X."/>
            <person name="Quiroz J.B."/>
            <person name="Reese J."/>
            <person name="Richards S."/>
            <person name="Rives C.M."/>
            <person name="Robberts R."/>
            <person name="Ruiz S.J."/>
            <person name="Ruiz M.J."/>
            <person name="Santibanez J."/>
            <person name="Schneider B.W."/>
            <person name="Sisson I."/>
            <person name="Smith M."/>
            <person name="Sodergren E."/>
            <person name="Song X.-Z."/>
            <person name="Song B.B."/>
            <person name="Summersgill H."/>
            <person name="Thelus R."/>
            <person name="Thornton R.D."/>
            <person name="Trejos Z.Y."/>
            <person name="Usmani K."/>
            <person name="Vattathil S."/>
            <person name="Villasana D."/>
            <person name="Walker D.L."/>
            <person name="Wang S."/>
            <person name="Wang K."/>
            <person name="White C.S."/>
            <person name="Williams A.C."/>
            <person name="Williamson J."/>
            <person name="Wilson K."/>
            <person name="Woghiren I.O."/>
            <person name="Woodworth J.R."/>
            <person name="Worley K.C."/>
            <person name="Wright R.A."/>
            <person name="Wu W."/>
            <person name="Young L."/>
            <person name="Zhang L."/>
            <person name="Zhang J."/>
            <person name="Zhu Y."/>
            <person name="Muzny D.M."/>
            <person name="Weinstock G."/>
            <person name="Gibbs R.A."/>
        </authorList>
    </citation>
    <scope>NUCLEOTIDE SEQUENCE [LARGE SCALE GENOMIC DNA]</scope>
    <source>
        <strain evidence="12">LSR1</strain>
    </source>
</reference>
<dbReference type="InterPro" id="IPR047323">
    <property type="entry name" value="Rad51D_C"/>
</dbReference>
<sequence length="304" mass="34392">MIRLNVPLVPDKNVLNNLFEKNICTVNDFLQKKTSNLQSVCNLQCKEITKLKDTMTVKCSSPLINGYTLYLSKTLSTFIQTGILKLDNLLNGGLFVGNIYELCGPSACGKTQLCISILLNIIITTKKDIVYIDTRNKFSVKRIKQVLKNKNMTNSEINDILKKIHVYSVIDIHNLITCLHGLKEKLDPIIIIDSLPALYLSFIGFYKNDGLCYINHISSVLKYLCNKNATILVTNLAVKNCDFTNDFKPAIGKYWFHIPNTRLMITTIINQQQQMCINIPKSVYIPLDNKCILSINDYGVSSNL</sequence>
<dbReference type="OrthoDB" id="336321at2759"/>
<proteinExistence type="inferred from homology"/>
<keyword evidence="3" id="KW-0547">Nucleotide-binding</keyword>
<dbReference type="PANTHER" id="PTHR46457:SF1">
    <property type="entry name" value="DNA REPAIR PROTEIN RAD51 HOMOLOG 4"/>
    <property type="match status" value="1"/>
</dbReference>
<keyword evidence="6" id="KW-0238">DNA-binding</keyword>
<evidence type="ECO:0000256" key="6">
    <source>
        <dbReference type="ARBA" id="ARBA00023125"/>
    </source>
</evidence>
<dbReference type="InterPro" id="IPR051988">
    <property type="entry name" value="HRR_RAD51_Paralog"/>
</dbReference>
<keyword evidence="12" id="KW-1185">Reference proteome</keyword>
<evidence type="ECO:0000313" key="11">
    <source>
        <dbReference type="EnsemblMetazoa" id="XP_008179642.1"/>
    </source>
</evidence>
<keyword evidence="8" id="KW-0234">DNA repair</keyword>
<protein>
    <recommendedName>
        <fullName evidence="10">RecA family profile 1 domain-containing protein</fullName>
    </recommendedName>
</protein>
<keyword evidence="9" id="KW-0539">Nucleus</keyword>
<dbReference type="KEGG" id="api:100575846"/>
<evidence type="ECO:0000256" key="5">
    <source>
        <dbReference type="ARBA" id="ARBA00022840"/>
    </source>
</evidence>
<dbReference type="GO" id="GO:0000400">
    <property type="term" value="F:four-way junction DNA binding"/>
    <property type="evidence" value="ECO:0007669"/>
    <property type="project" value="TreeGrafter"/>
</dbReference>
<dbReference type="InterPro" id="IPR013632">
    <property type="entry name" value="Rad51_C"/>
</dbReference>
<dbReference type="Pfam" id="PF08423">
    <property type="entry name" value="Rad51"/>
    <property type="match status" value="1"/>
</dbReference>
<dbReference type="Proteomes" id="UP000007819">
    <property type="component" value="Chromosome A2"/>
</dbReference>
<dbReference type="InterPro" id="IPR027417">
    <property type="entry name" value="P-loop_NTPase"/>
</dbReference>
<accession>A0A8R2AZK2</accession>
<dbReference type="EnsemblMetazoa" id="XM_008181420.3">
    <property type="protein sequence ID" value="XP_008179642.1"/>
    <property type="gene ID" value="LOC100575846"/>
</dbReference>
<keyword evidence="4" id="KW-0227">DNA damage</keyword>
<evidence type="ECO:0000259" key="10">
    <source>
        <dbReference type="PROSITE" id="PS50162"/>
    </source>
</evidence>
<dbReference type="SUPFAM" id="SSF52540">
    <property type="entry name" value="P-loop containing nucleoside triphosphate hydrolases"/>
    <property type="match status" value="1"/>
</dbReference>
<evidence type="ECO:0000256" key="9">
    <source>
        <dbReference type="ARBA" id="ARBA00023242"/>
    </source>
</evidence>
<dbReference type="GO" id="GO:0003697">
    <property type="term" value="F:single-stranded DNA binding"/>
    <property type="evidence" value="ECO:0007669"/>
    <property type="project" value="TreeGrafter"/>
</dbReference>
<dbReference type="GO" id="GO:0007131">
    <property type="term" value="P:reciprocal meiotic recombination"/>
    <property type="evidence" value="ECO:0007669"/>
    <property type="project" value="TreeGrafter"/>
</dbReference>
<comment type="similarity">
    <text evidence="2">Belongs to the RecA family. RAD51 subfamily.</text>
</comment>
<keyword evidence="5" id="KW-0067">ATP-binding</keyword>
<dbReference type="GO" id="GO:0000724">
    <property type="term" value="P:double-strand break repair via homologous recombination"/>
    <property type="evidence" value="ECO:0007669"/>
    <property type="project" value="TreeGrafter"/>
</dbReference>
<dbReference type="GO" id="GO:0005657">
    <property type="term" value="C:replication fork"/>
    <property type="evidence" value="ECO:0007669"/>
    <property type="project" value="TreeGrafter"/>
</dbReference>
<evidence type="ECO:0000256" key="2">
    <source>
        <dbReference type="ARBA" id="ARBA00007095"/>
    </source>
</evidence>
<dbReference type="CTD" id="5892"/>
<evidence type="ECO:0000256" key="3">
    <source>
        <dbReference type="ARBA" id="ARBA00022741"/>
    </source>
</evidence>
<comment type="subcellular location">
    <subcellularLocation>
        <location evidence="1">Nucleus</location>
    </subcellularLocation>
</comment>
<evidence type="ECO:0000256" key="7">
    <source>
        <dbReference type="ARBA" id="ARBA00023172"/>
    </source>
</evidence>
<dbReference type="CDD" id="cd19489">
    <property type="entry name" value="Rad51D"/>
    <property type="match status" value="1"/>
</dbReference>
<dbReference type="GeneID" id="100575846"/>
<dbReference type="GO" id="GO:0033063">
    <property type="term" value="C:Rad51B-Rad51C-Rad51D-XRCC2 complex"/>
    <property type="evidence" value="ECO:0007669"/>
    <property type="project" value="TreeGrafter"/>
</dbReference>
<name>A0A8R2AZK2_ACYPI</name>
<dbReference type="PANTHER" id="PTHR46457">
    <property type="entry name" value="DNA REPAIR PROTEIN RAD51 HOMOLOG 4"/>
    <property type="match status" value="1"/>
</dbReference>
<feature type="domain" description="RecA family profile 1" evidence="10">
    <location>
        <begin position="75"/>
        <end position="237"/>
    </location>
</feature>
<dbReference type="GO" id="GO:0140664">
    <property type="term" value="F:ATP-dependent DNA damage sensor activity"/>
    <property type="evidence" value="ECO:0007669"/>
    <property type="project" value="InterPro"/>
</dbReference>
<evidence type="ECO:0000256" key="4">
    <source>
        <dbReference type="ARBA" id="ARBA00022763"/>
    </source>
</evidence>
<dbReference type="GO" id="GO:0005524">
    <property type="term" value="F:ATP binding"/>
    <property type="evidence" value="ECO:0007669"/>
    <property type="project" value="UniProtKB-KW"/>
</dbReference>
<keyword evidence="7" id="KW-0233">DNA recombination</keyword>
<dbReference type="Gene3D" id="3.40.50.300">
    <property type="entry name" value="P-loop containing nucleotide triphosphate hydrolases"/>
    <property type="match status" value="1"/>
</dbReference>
<evidence type="ECO:0000256" key="8">
    <source>
        <dbReference type="ARBA" id="ARBA00023204"/>
    </source>
</evidence>
<dbReference type="GO" id="GO:0000723">
    <property type="term" value="P:telomere maintenance"/>
    <property type="evidence" value="ECO:0007669"/>
    <property type="project" value="TreeGrafter"/>
</dbReference>
<dbReference type="GO" id="GO:0005815">
    <property type="term" value="C:microtubule organizing center"/>
    <property type="evidence" value="ECO:0007669"/>
    <property type="project" value="TreeGrafter"/>
</dbReference>
<dbReference type="AlphaFoldDB" id="A0A8R2AZK2"/>
<evidence type="ECO:0000256" key="1">
    <source>
        <dbReference type="ARBA" id="ARBA00004123"/>
    </source>
</evidence>
<organism evidence="11 12">
    <name type="scientific">Acyrthosiphon pisum</name>
    <name type="common">Pea aphid</name>
    <dbReference type="NCBI Taxonomy" id="7029"/>
    <lineage>
        <taxon>Eukaryota</taxon>
        <taxon>Metazoa</taxon>
        <taxon>Ecdysozoa</taxon>
        <taxon>Arthropoda</taxon>
        <taxon>Hexapoda</taxon>
        <taxon>Insecta</taxon>
        <taxon>Pterygota</taxon>
        <taxon>Neoptera</taxon>
        <taxon>Paraneoptera</taxon>
        <taxon>Hemiptera</taxon>
        <taxon>Sternorrhyncha</taxon>
        <taxon>Aphidomorpha</taxon>
        <taxon>Aphidoidea</taxon>
        <taxon>Aphididae</taxon>
        <taxon>Macrosiphini</taxon>
        <taxon>Acyrthosiphon</taxon>
    </lineage>
</organism>
<dbReference type="GO" id="GO:0042148">
    <property type="term" value="P:DNA strand invasion"/>
    <property type="evidence" value="ECO:0007669"/>
    <property type="project" value="TreeGrafter"/>
</dbReference>
<dbReference type="InterPro" id="IPR020588">
    <property type="entry name" value="RecA_ATP-bd"/>
</dbReference>
<dbReference type="RefSeq" id="XP_008179642.1">
    <property type="nucleotide sequence ID" value="XM_008181420.2"/>
</dbReference>
<evidence type="ECO:0000313" key="12">
    <source>
        <dbReference type="Proteomes" id="UP000007819"/>
    </source>
</evidence>
<dbReference type="PROSITE" id="PS50162">
    <property type="entry name" value="RECA_2"/>
    <property type="match status" value="1"/>
</dbReference>
<reference evidence="11" key="2">
    <citation type="submission" date="2022-06" db="UniProtKB">
        <authorList>
            <consortium name="EnsemblMetazoa"/>
        </authorList>
    </citation>
    <scope>IDENTIFICATION</scope>
</reference>